<dbReference type="FunFam" id="2.40.10.190:FF:000001">
    <property type="entry name" value="60S ribosomal protein L35a"/>
    <property type="match status" value="1"/>
</dbReference>
<name>A0A2B4SZT7_STYPI</name>
<feature type="coiled-coil region" evidence="6">
    <location>
        <begin position="361"/>
        <end position="437"/>
    </location>
</feature>
<proteinExistence type="inferred from homology"/>
<feature type="region of interest" description="Disordered" evidence="7">
    <location>
        <begin position="793"/>
        <end position="923"/>
    </location>
</feature>
<feature type="compositionally biased region" description="Basic and acidic residues" evidence="7">
    <location>
        <begin position="800"/>
        <end position="811"/>
    </location>
</feature>
<keyword evidence="3" id="KW-0687">Ribonucleoprotein</keyword>
<evidence type="ECO:0000313" key="8">
    <source>
        <dbReference type="EMBL" id="PFX33947.1"/>
    </source>
</evidence>
<evidence type="ECO:0000256" key="7">
    <source>
        <dbReference type="SAM" id="MobiDB-lite"/>
    </source>
</evidence>
<feature type="compositionally biased region" description="Acidic residues" evidence="7">
    <location>
        <begin position="633"/>
        <end position="646"/>
    </location>
</feature>
<feature type="compositionally biased region" description="Acidic residues" evidence="7">
    <location>
        <begin position="677"/>
        <end position="688"/>
    </location>
</feature>
<dbReference type="STRING" id="50429.A0A2B4SZT7"/>
<feature type="compositionally biased region" description="Basic and acidic residues" evidence="7">
    <location>
        <begin position="689"/>
        <end position="707"/>
    </location>
</feature>
<gene>
    <name evidence="8" type="primary">rpl35a</name>
    <name evidence="8" type="ORF">AWC38_SpisGene1092</name>
</gene>
<dbReference type="GO" id="GO:1990904">
    <property type="term" value="C:ribonucleoprotein complex"/>
    <property type="evidence" value="ECO:0007669"/>
    <property type="project" value="UniProtKB-KW"/>
</dbReference>
<feature type="compositionally biased region" description="Basic and acidic residues" evidence="7">
    <location>
        <begin position="666"/>
        <end position="676"/>
    </location>
</feature>
<dbReference type="InterPro" id="IPR038661">
    <property type="entry name" value="Ribosomal_eL33_sf"/>
</dbReference>
<protein>
    <recommendedName>
        <fullName evidence="4">Large ribosomal subunit protein eL33</fullName>
    </recommendedName>
    <alternativeName>
        <fullName evidence="5">60S ribosomal protein L35a</fullName>
    </alternativeName>
</protein>
<feature type="compositionally biased region" description="Basic and acidic residues" evidence="7">
    <location>
        <begin position="878"/>
        <end position="890"/>
    </location>
</feature>
<dbReference type="Proteomes" id="UP000225706">
    <property type="component" value="Unassembled WGS sequence"/>
</dbReference>
<dbReference type="PANTHER" id="PTHR10902">
    <property type="entry name" value="60S RIBOSOMAL PROTEIN L35A"/>
    <property type="match status" value="1"/>
</dbReference>
<feature type="coiled-coil region" evidence="6">
    <location>
        <begin position="266"/>
        <end position="324"/>
    </location>
</feature>
<evidence type="ECO:0000256" key="4">
    <source>
        <dbReference type="ARBA" id="ARBA00035228"/>
    </source>
</evidence>
<feature type="region of interest" description="Disordered" evidence="7">
    <location>
        <begin position="582"/>
        <end position="717"/>
    </location>
</feature>
<feature type="compositionally biased region" description="Polar residues" evidence="7">
    <location>
        <begin position="589"/>
        <end position="605"/>
    </location>
</feature>
<dbReference type="InterPro" id="IPR009000">
    <property type="entry name" value="Transl_B-barrel_sf"/>
</dbReference>
<dbReference type="Gene3D" id="2.40.10.190">
    <property type="entry name" value="translation elongation factor selb, chain A, domain 4"/>
    <property type="match status" value="1"/>
</dbReference>
<evidence type="ECO:0000256" key="6">
    <source>
        <dbReference type="SAM" id="Coils"/>
    </source>
</evidence>
<dbReference type="Pfam" id="PF01247">
    <property type="entry name" value="Ribosomal_L35Ae"/>
    <property type="match status" value="1"/>
</dbReference>
<evidence type="ECO:0000256" key="2">
    <source>
        <dbReference type="ARBA" id="ARBA00022980"/>
    </source>
</evidence>
<feature type="coiled-coil region" evidence="6">
    <location>
        <begin position="472"/>
        <end position="499"/>
    </location>
</feature>
<keyword evidence="2 8" id="KW-0689">Ribosomal protein</keyword>
<dbReference type="PROSITE" id="PS01105">
    <property type="entry name" value="RIBOSOMAL_L35AE"/>
    <property type="match status" value="1"/>
</dbReference>
<feature type="region of interest" description="Disordered" evidence="7">
    <location>
        <begin position="744"/>
        <end position="773"/>
    </location>
</feature>
<dbReference type="SUPFAM" id="SSF50447">
    <property type="entry name" value="Translation proteins"/>
    <property type="match status" value="1"/>
</dbReference>
<dbReference type="InterPro" id="IPR001780">
    <property type="entry name" value="Ribosomal_eL33"/>
</dbReference>
<dbReference type="InterPro" id="IPR018266">
    <property type="entry name" value="Ribosomal_eL33_CS"/>
</dbReference>
<keyword evidence="6" id="KW-0175">Coiled coil</keyword>
<evidence type="ECO:0000256" key="5">
    <source>
        <dbReference type="ARBA" id="ARBA00035530"/>
    </source>
</evidence>
<evidence type="ECO:0000256" key="1">
    <source>
        <dbReference type="ARBA" id="ARBA00009269"/>
    </source>
</evidence>
<feature type="region of interest" description="Disordered" evidence="7">
    <location>
        <begin position="1204"/>
        <end position="1252"/>
    </location>
</feature>
<feature type="compositionally biased region" description="Basic and acidic residues" evidence="7">
    <location>
        <begin position="909"/>
        <end position="923"/>
    </location>
</feature>
<organism evidence="8 9">
    <name type="scientific">Stylophora pistillata</name>
    <name type="common">Smooth cauliflower coral</name>
    <dbReference type="NCBI Taxonomy" id="50429"/>
    <lineage>
        <taxon>Eukaryota</taxon>
        <taxon>Metazoa</taxon>
        <taxon>Cnidaria</taxon>
        <taxon>Anthozoa</taxon>
        <taxon>Hexacorallia</taxon>
        <taxon>Scleractinia</taxon>
        <taxon>Astrocoeniina</taxon>
        <taxon>Pocilloporidae</taxon>
        <taxon>Stylophora</taxon>
    </lineage>
</organism>
<evidence type="ECO:0000256" key="3">
    <source>
        <dbReference type="ARBA" id="ARBA00023274"/>
    </source>
</evidence>
<feature type="compositionally biased region" description="Low complexity" evidence="7">
    <location>
        <begin position="858"/>
        <end position="867"/>
    </location>
</feature>
<dbReference type="OrthoDB" id="1166329at2759"/>
<comment type="caution">
    <text evidence="8">The sequence shown here is derived from an EMBL/GenBank/DDBJ whole genome shotgun (WGS) entry which is preliminary data.</text>
</comment>
<keyword evidence="9" id="KW-1185">Reference proteome</keyword>
<sequence>MSQPTRLYTKGIVLGYKRGLRNQQPNTSLLRIEGVAAKKETDFYLGKRVAFIYRAKRKSVAKGDKKASKVRVMWGKITRPHGNSGVVRAKFRHNLPPKAMGATVRVKHGKGQRIKQNGKLPINKVDFQRVPLFKDHQESEYEASWRKDLFSPQDKEKDTMKVAKSEIGLPLTVHAVGIGKQKSNDYFGQEFSGITDRISKLLRDYESTYDNKDPKIVMETLLSDYKILCDEREESLEFDEEEILDELEAMSKKHQAVDVEGIQRALQESFQNVKDTTIKLKKLNQKMVDVSRKGDATRVLEAEKRQLERELQIQKKMAAQQRKELFTRGESVRNETQQWKLVAGEMVDLLSTVRYEGNFDKESLEKELQKIMGTLNDQNELIENLKKDISKHEKSQKNLEKDKTRMYDEKLLAEDQLEKKQTELRQCKQHLRKVLAEKTDNIPISEAVTADLTEETEETKPIVGPSDDFASTDILQAQVRDARKKAQKLEKDMGNFMNKFELYTVIYENKNFRFCSFSKPFKSTDPPSQVENIKTKSSAEECPNCSSYRAQLSSQLGEIKKNEQEIAHTEEELNKLRLQLRASKKKDNTNSAKSDNTTSAKSASTPARAHAEMWSKKTPATKAVGPTQTSSEDYTESGEEIEEDQTGSDGKKKRKAVRSIKKSSIGKKEEHLLRDDGEGDESIEEEEDKVDKLRKAADSRDKKERQGGKSKGVNSLVGECREEKAPYVTVREANVVTLANKGTQTSQCDRKLYEGISQQQSVSRPPPPQDEADRLCDEVSRFVEYGYDLAQQEAKTTRTLPEKHLGEKDIEMLESTDAENIPIDKAKALRAFASTEQGRPSRVGNKRRQQQEEEEQQQQRSSLQLKRGGTISRASKHQISEDEITGKETEIISAEVDSTHPEVVYSEKTVPRVEEHDSVTGERDTAITKEEDTIDRKEPGIPDLRFNTFFSNQQAPEEPGHTFEKSQLSTLNNFVHSLQPHSHVPSAEGSESLLREDQAKGQPTVMAQHAIDTLQRATKVVSDEPQYRKRRLTVDHTKRKGEVPLVGRQVLLRLEEAKKTREGEAAINPEESSFFTPIISQVSSCQTSGRMPLSTVQVSQGGGMMIIGATPNKPIPSTGFQTKMKTRGKVKVWSRQDSLPKHKAVTDKVFHVDARVVDLTNTFDNMEEPQRQRKQSRGIPQTLPQEFPFLTHSVALPSLANDFPQSTRSVAQPPLPQAIQRQGAVGQSSKVDVTGESAKNEEQNESTKLPVS</sequence>
<feature type="compositionally biased region" description="Basic residues" evidence="7">
    <location>
        <begin position="651"/>
        <end position="665"/>
    </location>
</feature>
<feature type="region of interest" description="Disordered" evidence="7">
    <location>
        <begin position="980"/>
        <end position="1002"/>
    </location>
</feature>
<dbReference type="GO" id="GO:0005840">
    <property type="term" value="C:ribosome"/>
    <property type="evidence" value="ECO:0007669"/>
    <property type="project" value="UniProtKB-KW"/>
</dbReference>
<evidence type="ECO:0000313" key="9">
    <source>
        <dbReference type="Proteomes" id="UP000225706"/>
    </source>
</evidence>
<accession>A0A2B4SZT7</accession>
<dbReference type="EMBL" id="LSMT01000007">
    <property type="protein sequence ID" value="PFX33947.1"/>
    <property type="molecule type" value="Genomic_DNA"/>
</dbReference>
<dbReference type="GO" id="GO:0006412">
    <property type="term" value="P:translation"/>
    <property type="evidence" value="ECO:0007669"/>
    <property type="project" value="InterPro"/>
</dbReference>
<comment type="similarity">
    <text evidence="1">Belongs to the eukaryotic ribosomal protein eL33 family.</text>
</comment>
<dbReference type="AlphaFoldDB" id="A0A2B4SZT7"/>
<dbReference type="GO" id="GO:0003735">
    <property type="term" value="F:structural constituent of ribosome"/>
    <property type="evidence" value="ECO:0007669"/>
    <property type="project" value="InterPro"/>
</dbReference>
<dbReference type="HAMAP" id="MF_00573">
    <property type="entry name" value="Ribosomal_eL33"/>
    <property type="match status" value="1"/>
</dbReference>
<reference evidence="9" key="1">
    <citation type="journal article" date="2017" name="bioRxiv">
        <title>Comparative analysis of the genomes of Stylophora pistillata and Acropora digitifera provides evidence for extensive differences between species of corals.</title>
        <authorList>
            <person name="Voolstra C.R."/>
            <person name="Li Y."/>
            <person name="Liew Y.J."/>
            <person name="Baumgarten S."/>
            <person name="Zoccola D."/>
            <person name="Flot J.-F."/>
            <person name="Tambutte S."/>
            <person name="Allemand D."/>
            <person name="Aranda M."/>
        </authorList>
    </citation>
    <scope>NUCLEOTIDE SEQUENCE [LARGE SCALE GENOMIC DNA]</scope>
</reference>